<comment type="similarity">
    <text evidence="6">Belongs to the ABC-2 integral membrane protein family.</text>
</comment>
<accession>A0A329R782</accession>
<feature type="transmembrane region" description="Helical" evidence="6">
    <location>
        <begin position="171"/>
        <end position="195"/>
    </location>
</feature>
<dbReference type="RefSeq" id="WP_112256659.1">
    <property type="nucleotide sequence ID" value="NZ_QMIG01000001.1"/>
</dbReference>
<keyword evidence="5" id="KW-0046">Antibiotic resistance</keyword>
<evidence type="ECO:0000256" key="4">
    <source>
        <dbReference type="ARBA" id="ARBA00023136"/>
    </source>
</evidence>
<feature type="transmembrane region" description="Helical" evidence="6">
    <location>
        <begin position="21"/>
        <end position="41"/>
    </location>
</feature>
<dbReference type="Proteomes" id="UP000250462">
    <property type="component" value="Unassembled WGS sequence"/>
</dbReference>
<dbReference type="InterPro" id="IPR051784">
    <property type="entry name" value="Nod_factor_ABC_transporter"/>
</dbReference>
<keyword evidence="3 6" id="KW-1133">Transmembrane helix</keyword>
<dbReference type="PRINTS" id="PR00164">
    <property type="entry name" value="ABC2TRNSPORT"/>
</dbReference>
<dbReference type="InterPro" id="IPR047817">
    <property type="entry name" value="ABC2_TM_bact-type"/>
</dbReference>
<dbReference type="PANTHER" id="PTHR43229:SF2">
    <property type="entry name" value="NODULATION PROTEIN J"/>
    <property type="match status" value="1"/>
</dbReference>
<evidence type="ECO:0000313" key="8">
    <source>
        <dbReference type="EMBL" id="RAW18948.1"/>
    </source>
</evidence>
<dbReference type="AlphaFoldDB" id="A0A329R782"/>
<evidence type="ECO:0000313" key="9">
    <source>
        <dbReference type="Proteomes" id="UP000250462"/>
    </source>
</evidence>
<dbReference type="InterPro" id="IPR000412">
    <property type="entry name" value="ABC_2_transport"/>
</dbReference>
<feature type="transmembrane region" description="Helical" evidence="6">
    <location>
        <begin position="135"/>
        <end position="159"/>
    </location>
</feature>
<comment type="caution">
    <text evidence="8">The sequence shown here is derived from an EMBL/GenBank/DDBJ whole genome shotgun (WGS) entry which is preliminary data.</text>
</comment>
<dbReference type="EMBL" id="QMIG01000001">
    <property type="protein sequence ID" value="RAW18948.1"/>
    <property type="molecule type" value="Genomic_DNA"/>
</dbReference>
<reference evidence="8 9" key="1">
    <citation type="submission" date="2018-06" db="EMBL/GenBank/DDBJ databases">
        <title>Phytoactinopolyspora halophila sp. nov., a novel halophilic actinomycete isolated from a saline soil in China.</title>
        <authorList>
            <person name="Tang S.-K."/>
        </authorList>
    </citation>
    <scope>NUCLEOTIDE SEQUENCE [LARGE SCALE GENOMIC DNA]</scope>
    <source>
        <strain evidence="8 9">YIM 96934</strain>
    </source>
</reference>
<evidence type="ECO:0000256" key="3">
    <source>
        <dbReference type="ARBA" id="ARBA00022989"/>
    </source>
</evidence>
<sequence>MIHETRLIFWSHLRANLRNPAWAVIMLMQPLLYLVLFGPLLENLGGAYADGSDPWLVFTPGMVLMIALFGSAFAGFGLVAELRSGVVERQRVTPASRNALLLGRVAKDMTVLVAQAVVLIGIAIAAFGVRPDPLGMVATLALVALVGVAFASASYALALKTRSEDGMASTLNSLTVPLLLLSGILLPMTLAPGWLEALSRINPLSHTVDAVRAMFASRFDTAEVVTGTLVTLAFAVVLGYVGTRTFQRENA</sequence>
<keyword evidence="2 6" id="KW-0812">Transmembrane</keyword>
<dbReference type="PIRSF" id="PIRSF006648">
    <property type="entry name" value="DrrB"/>
    <property type="match status" value="1"/>
</dbReference>
<name>A0A329R782_9ACTN</name>
<evidence type="ECO:0000256" key="1">
    <source>
        <dbReference type="ARBA" id="ARBA00004141"/>
    </source>
</evidence>
<protein>
    <recommendedName>
        <fullName evidence="6">Transport permease protein</fullName>
    </recommendedName>
</protein>
<keyword evidence="9" id="KW-1185">Reference proteome</keyword>
<feature type="transmembrane region" description="Helical" evidence="6">
    <location>
        <begin position="224"/>
        <end position="243"/>
    </location>
</feature>
<proteinExistence type="inferred from homology"/>
<dbReference type="Pfam" id="PF01061">
    <property type="entry name" value="ABC2_membrane"/>
    <property type="match status" value="1"/>
</dbReference>
<evidence type="ECO:0000256" key="5">
    <source>
        <dbReference type="ARBA" id="ARBA00023251"/>
    </source>
</evidence>
<evidence type="ECO:0000259" key="7">
    <source>
        <dbReference type="PROSITE" id="PS51012"/>
    </source>
</evidence>
<feature type="domain" description="ABC transmembrane type-2" evidence="7">
    <location>
        <begin position="21"/>
        <end position="249"/>
    </location>
</feature>
<comment type="subcellular location">
    <subcellularLocation>
        <location evidence="6">Cell membrane</location>
        <topology evidence="6">Multi-pass membrane protein</topology>
    </subcellularLocation>
    <subcellularLocation>
        <location evidence="1">Membrane</location>
        <topology evidence="1">Multi-pass membrane protein</topology>
    </subcellularLocation>
</comment>
<gene>
    <name evidence="8" type="ORF">DPM12_00750</name>
</gene>
<keyword evidence="6" id="KW-1003">Cell membrane</keyword>
<dbReference type="GO" id="GO:0046677">
    <property type="term" value="P:response to antibiotic"/>
    <property type="evidence" value="ECO:0007669"/>
    <property type="project" value="UniProtKB-KW"/>
</dbReference>
<feature type="transmembrane region" description="Helical" evidence="6">
    <location>
        <begin position="109"/>
        <end position="129"/>
    </location>
</feature>
<feature type="transmembrane region" description="Helical" evidence="6">
    <location>
        <begin position="61"/>
        <end position="82"/>
    </location>
</feature>
<dbReference type="GO" id="GO:0140359">
    <property type="term" value="F:ABC-type transporter activity"/>
    <property type="evidence" value="ECO:0007669"/>
    <property type="project" value="InterPro"/>
</dbReference>
<evidence type="ECO:0000256" key="2">
    <source>
        <dbReference type="ARBA" id="ARBA00022692"/>
    </source>
</evidence>
<keyword evidence="4 6" id="KW-0472">Membrane</keyword>
<dbReference type="OrthoDB" id="9255971at2"/>
<keyword evidence="6" id="KW-0813">Transport</keyword>
<dbReference type="PROSITE" id="PS51012">
    <property type="entry name" value="ABC_TM2"/>
    <property type="match status" value="1"/>
</dbReference>
<dbReference type="PANTHER" id="PTHR43229">
    <property type="entry name" value="NODULATION PROTEIN J"/>
    <property type="match status" value="1"/>
</dbReference>
<dbReference type="InterPro" id="IPR013525">
    <property type="entry name" value="ABC2_TM"/>
</dbReference>
<evidence type="ECO:0000256" key="6">
    <source>
        <dbReference type="RuleBase" id="RU361157"/>
    </source>
</evidence>
<dbReference type="GO" id="GO:0043190">
    <property type="term" value="C:ATP-binding cassette (ABC) transporter complex"/>
    <property type="evidence" value="ECO:0007669"/>
    <property type="project" value="InterPro"/>
</dbReference>
<organism evidence="8 9">
    <name type="scientific">Phytoactinopolyspora halophila</name>
    <dbReference type="NCBI Taxonomy" id="1981511"/>
    <lineage>
        <taxon>Bacteria</taxon>
        <taxon>Bacillati</taxon>
        <taxon>Actinomycetota</taxon>
        <taxon>Actinomycetes</taxon>
        <taxon>Jiangellales</taxon>
        <taxon>Jiangellaceae</taxon>
        <taxon>Phytoactinopolyspora</taxon>
    </lineage>
</organism>